<evidence type="ECO:0000313" key="1">
    <source>
        <dbReference type="EMBL" id="CAE7239596.1"/>
    </source>
</evidence>
<reference evidence="1" key="1">
    <citation type="submission" date="2021-02" db="EMBL/GenBank/DDBJ databases">
        <authorList>
            <person name="Dougan E. K."/>
            <person name="Rhodes N."/>
            <person name="Thang M."/>
            <person name="Chan C."/>
        </authorList>
    </citation>
    <scope>NUCLEOTIDE SEQUENCE</scope>
</reference>
<gene>
    <name evidence="1" type="ORF">SNAT2548_LOCUS10653</name>
</gene>
<comment type="caution">
    <text evidence="1">The sequence shown here is derived from an EMBL/GenBank/DDBJ whole genome shotgun (WGS) entry which is preliminary data.</text>
</comment>
<sequence>MSDSDDVDAGASPADGWERILQRNLVSKAVAGKLLRAMDIIPAGWGDCPDMGPVVQKAGLKGHGLFSKCAIKKGRVSKRSPMFEETPPHPPPPCPVDLGKPARRCIHYGVLGGAGC</sequence>
<proteinExistence type="predicted"/>
<dbReference type="EMBL" id="CAJNDS010000890">
    <property type="protein sequence ID" value="CAE7239596.1"/>
    <property type="molecule type" value="Genomic_DNA"/>
</dbReference>
<dbReference type="Proteomes" id="UP000604046">
    <property type="component" value="Unassembled WGS sequence"/>
</dbReference>
<accession>A0A812LCE1</accession>
<organism evidence="1 2">
    <name type="scientific">Symbiodinium natans</name>
    <dbReference type="NCBI Taxonomy" id="878477"/>
    <lineage>
        <taxon>Eukaryota</taxon>
        <taxon>Sar</taxon>
        <taxon>Alveolata</taxon>
        <taxon>Dinophyceae</taxon>
        <taxon>Suessiales</taxon>
        <taxon>Symbiodiniaceae</taxon>
        <taxon>Symbiodinium</taxon>
    </lineage>
</organism>
<dbReference type="AlphaFoldDB" id="A0A812LCE1"/>
<keyword evidence="2" id="KW-1185">Reference proteome</keyword>
<evidence type="ECO:0000313" key="2">
    <source>
        <dbReference type="Proteomes" id="UP000604046"/>
    </source>
</evidence>
<protein>
    <submittedName>
        <fullName evidence="1">Uncharacterized protein</fullName>
    </submittedName>
</protein>
<name>A0A812LCE1_9DINO</name>